<dbReference type="Proteomes" id="UP000522688">
    <property type="component" value="Unassembled WGS sequence"/>
</dbReference>
<feature type="transmembrane region" description="Helical" evidence="8">
    <location>
        <begin position="20"/>
        <end position="41"/>
    </location>
</feature>
<feature type="transmembrane region" description="Helical" evidence="8">
    <location>
        <begin position="333"/>
        <end position="352"/>
    </location>
</feature>
<dbReference type="PANTHER" id="PTHR30572">
    <property type="entry name" value="MEMBRANE COMPONENT OF TRANSPORTER-RELATED"/>
    <property type="match status" value="1"/>
</dbReference>
<feature type="transmembrane region" description="Helical" evidence="8">
    <location>
        <begin position="241"/>
        <end position="267"/>
    </location>
</feature>
<gene>
    <name evidence="11" type="ORF">FB463_003045</name>
    <name evidence="12" type="ORF">FB463_003178</name>
    <name evidence="10" type="ORF">FFA01_18700</name>
</gene>
<dbReference type="EMBL" id="BJUV01000017">
    <property type="protein sequence ID" value="GEK83561.1"/>
    <property type="molecule type" value="Genomic_DNA"/>
</dbReference>
<feature type="domain" description="ABC3 transporter permease C-terminal" evidence="9">
    <location>
        <begin position="621"/>
        <end position="728"/>
    </location>
</feature>
<evidence type="ECO:0000256" key="5">
    <source>
        <dbReference type="ARBA" id="ARBA00023136"/>
    </source>
</evidence>
<dbReference type="Pfam" id="PF02687">
    <property type="entry name" value="FtsX"/>
    <property type="match status" value="2"/>
</dbReference>
<comment type="caution">
    <text evidence="11">The sequence shown here is derived from an EMBL/GenBank/DDBJ whole genome shotgun (WGS) entry which is preliminary data.</text>
</comment>
<feature type="transmembrane region" description="Helical" evidence="8">
    <location>
        <begin position="196"/>
        <end position="220"/>
    </location>
</feature>
<evidence type="ECO:0000256" key="6">
    <source>
        <dbReference type="ARBA" id="ARBA00038076"/>
    </source>
</evidence>
<dbReference type="EMBL" id="JACGWW010000011">
    <property type="protein sequence ID" value="MBA8814901.1"/>
    <property type="molecule type" value="Genomic_DNA"/>
</dbReference>
<dbReference type="Proteomes" id="UP000321154">
    <property type="component" value="Unassembled WGS sequence"/>
</dbReference>
<dbReference type="PANTHER" id="PTHR30572:SF4">
    <property type="entry name" value="ABC TRANSPORTER PERMEASE YTRF"/>
    <property type="match status" value="1"/>
</dbReference>
<proteinExistence type="inferred from homology"/>
<organism evidence="11 14">
    <name type="scientific">Frigoribacterium faeni</name>
    <dbReference type="NCBI Taxonomy" id="145483"/>
    <lineage>
        <taxon>Bacteria</taxon>
        <taxon>Bacillati</taxon>
        <taxon>Actinomycetota</taxon>
        <taxon>Actinomycetes</taxon>
        <taxon>Micrococcales</taxon>
        <taxon>Microbacteriaceae</taxon>
        <taxon>Frigoribacterium</taxon>
    </lineage>
</organism>
<evidence type="ECO:0000313" key="11">
    <source>
        <dbReference type="EMBL" id="MBA8814770.1"/>
    </source>
</evidence>
<feature type="transmembrane region" description="Helical" evidence="8">
    <location>
        <begin position="287"/>
        <end position="312"/>
    </location>
</feature>
<keyword evidence="5 8" id="KW-0472">Membrane</keyword>
<comment type="similarity">
    <text evidence="6">Belongs to the ABC-4 integral membrane protein family.</text>
</comment>
<evidence type="ECO:0000313" key="13">
    <source>
        <dbReference type="Proteomes" id="UP000321154"/>
    </source>
</evidence>
<comment type="subcellular location">
    <subcellularLocation>
        <location evidence="1">Cell membrane</location>
        <topology evidence="1">Multi-pass membrane protein</topology>
    </subcellularLocation>
</comment>
<name>A0A7W3PJR1_9MICO</name>
<feature type="transmembrane region" description="Helical" evidence="8">
    <location>
        <begin position="671"/>
        <end position="697"/>
    </location>
</feature>
<dbReference type="OrthoDB" id="4871813at2"/>
<dbReference type="InterPro" id="IPR003838">
    <property type="entry name" value="ABC3_permease_C"/>
</dbReference>
<keyword evidence="13" id="KW-1185">Reference proteome</keyword>
<feature type="transmembrane region" description="Helical" evidence="8">
    <location>
        <begin position="364"/>
        <end position="388"/>
    </location>
</feature>
<evidence type="ECO:0000313" key="12">
    <source>
        <dbReference type="EMBL" id="MBA8814901.1"/>
    </source>
</evidence>
<reference evidence="11 14" key="2">
    <citation type="submission" date="2020-07" db="EMBL/GenBank/DDBJ databases">
        <title>Sequencing the genomes of 1000 actinobacteria strains.</title>
        <authorList>
            <person name="Klenk H.-P."/>
        </authorList>
    </citation>
    <scope>NUCLEOTIDE SEQUENCE [LARGE SCALE GENOMIC DNA]</scope>
    <source>
        <strain evidence="11 14">DSM 10309</strain>
    </source>
</reference>
<evidence type="ECO:0000256" key="8">
    <source>
        <dbReference type="SAM" id="Phobius"/>
    </source>
</evidence>
<dbReference type="AlphaFoldDB" id="A0A7W3PJR1"/>
<dbReference type="InterPro" id="IPR050250">
    <property type="entry name" value="Macrolide_Exporter_MacB"/>
</dbReference>
<keyword evidence="3 8" id="KW-0812">Transmembrane</keyword>
<evidence type="ECO:0000256" key="1">
    <source>
        <dbReference type="ARBA" id="ARBA00004651"/>
    </source>
</evidence>
<evidence type="ECO:0000256" key="7">
    <source>
        <dbReference type="SAM" id="MobiDB-lite"/>
    </source>
</evidence>
<evidence type="ECO:0000256" key="4">
    <source>
        <dbReference type="ARBA" id="ARBA00022989"/>
    </source>
</evidence>
<feature type="domain" description="ABC3 transporter permease C-terminal" evidence="9">
    <location>
        <begin position="202"/>
        <end position="317"/>
    </location>
</feature>
<keyword evidence="4 8" id="KW-1133">Transmembrane helix</keyword>
<feature type="transmembrane region" description="Helical" evidence="8">
    <location>
        <begin position="621"/>
        <end position="643"/>
    </location>
</feature>
<feature type="transmembrane region" description="Helical" evidence="8">
    <location>
        <begin position="709"/>
        <end position="732"/>
    </location>
</feature>
<feature type="region of interest" description="Disordered" evidence="7">
    <location>
        <begin position="456"/>
        <end position="486"/>
    </location>
</feature>
<dbReference type="GO" id="GO:0022857">
    <property type="term" value="F:transmembrane transporter activity"/>
    <property type="evidence" value="ECO:0007669"/>
    <property type="project" value="TreeGrafter"/>
</dbReference>
<evidence type="ECO:0000256" key="2">
    <source>
        <dbReference type="ARBA" id="ARBA00022475"/>
    </source>
</evidence>
<sequence length="744" mass="74861">MNPAVIPLVAAGGRGDRARLLGMVAGVMVGVALFLLLWGAYQALQLREERTAWLQFGGVDATYVADLESGPAADAVVARLGTDHVADAAIQRVDVSAPTGDPAGTPQIPGLDGLPPVGAYAASPALAALIASTPRDELGDRFGEQVGILDAGSLPTPDALVVVVGTDRDALVTDPAAIQVASFTGQPYGGSTNYQIVALIGSIALLFPVLLLVSIVTDLGAAQRRDRLSTLRLIGATRGDVARISAVETGVTSLVGALAGVALARLLVPLAAQLRIDGGRFFAADLVASPLTAVVAVAVTVAASMAVAVARVRRSDPGPLGASRPSAETVPRAWRLAPVGLGVTGMVAVTVAEISGVRVPYSAALLIAGFVITSVGLLAAGPYLTWLVTRGAAGRARDASGLIAMSRISRAPRATFRSVGGLVIAVFMVSVFAGAASTAVGQAGLVTDDDHLPPSTLFADLDQTGSDPVGTDPSPGAEEARAGSTPAAIRSAVDPVTRVAGVEHVAVASWSSESMGGLLLTRDDAAGLGLTLPAGDDPFVELGIAAKSDGPAALTAAPAPGVLTPAVVIVATDGTTGAVDRARTALDTGPVVLWGHPVTRAENAGSSLRTMVESFAAMANVGMGIATLVAAASLTVATTAGVLDRRRPLGLLRLTGMPVATLRRILLREAAVPLVTVTAGTVGLGFVVAWTILAGLTGGARTISWPDPSYLVVLAVSVALAVASVVATFPTAERSTGTGSTRFE</sequence>
<dbReference type="EMBL" id="JACGWW010000008">
    <property type="protein sequence ID" value="MBA8814770.1"/>
    <property type="molecule type" value="Genomic_DNA"/>
</dbReference>
<evidence type="ECO:0000313" key="14">
    <source>
        <dbReference type="Proteomes" id="UP000522688"/>
    </source>
</evidence>
<evidence type="ECO:0000313" key="10">
    <source>
        <dbReference type="EMBL" id="GEK83561.1"/>
    </source>
</evidence>
<dbReference type="GO" id="GO:0005886">
    <property type="term" value="C:plasma membrane"/>
    <property type="evidence" value="ECO:0007669"/>
    <property type="project" value="UniProtKB-SubCell"/>
</dbReference>
<accession>A0A7W3PJR1</accession>
<reference evidence="10 13" key="1">
    <citation type="submission" date="2019-07" db="EMBL/GenBank/DDBJ databases">
        <title>Whole genome shotgun sequence of Frigoribacterium faeni NBRC 103066.</title>
        <authorList>
            <person name="Hosoyama A."/>
            <person name="Uohara A."/>
            <person name="Ohji S."/>
            <person name="Ichikawa N."/>
        </authorList>
    </citation>
    <scope>NUCLEOTIDE SEQUENCE [LARGE SCALE GENOMIC DNA]</scope>
    <source>
        <strain evidence="10 13">NBRC 103066</strain>
    </source>
</reference>
<evidence type="ECO:0000256" key="3">
    <source>
        <dbReference type="ARBA" id="ARBA00022692"/>
    </source>
</evidence>
<keyword evidence="2" id="KW-1003">Cell membrane</keyword>
<feature type="transmembrane region" description="Helical" evidence="8">
    <location>
        <begin position="414"/>
        <end position="436"/>
    </location>
</feature>
<protein>
    <recommendedName>
        <fullName evidence="9">ABC3 transporter permease C-terminal domain-containing protein</fullName>
    </recommendedName>
</protein>
<evidence type="ECO:0000259" key="9">
    <source>
        <dbReference type="Pfam" id="PF02687"/>
    </source>
</evidence>
<dbReference type="RefSeq" id="WP_146855413.1">
    <property type="nucleotide sequence ID" value="NZ_BAAAHR010000003.1"/>
</dbReference>